<sequence length="385" mass="40284">MDKDKPPRCEGAERMMTNHNVQAWKKTTKMMTAAVLTAGLLLPVTAGIGTSGAHAAAAPATASATASVKVSWNGKALGANAYQAGGDTYVPVKALAKAAGLSLAFDKETGLYELGTSPNALTLSPYESNIWIGANGVGLQAEGRTKAGTMYVPLSVLRDYAGIDGTLNAGSIALKPAASPGVTVTEKTLKSSAAGKDAVINIRYPELAGSGAGIAKINAALKQHAQSFLKSFEADMKEFGPLSGEMHYEADANYMISYNKNGLFSAVMQDYSFYGGAHGGTVQTGYNFNLKTGAEVPLKQLLKANPKAFGELDKKVAAAFKKAGSLLSEDGFKTIGSKPGFYVRNGGFTIFFQQYEYTPYAAGIPSFDFTFASLLPKGTDPFAGL</sequence>
<name>A0A4Y6UZF0_SACBS</name>
<evidence type="ECO:0000313" key="4">
    <source>
        <dbReference type="EMBL" id="QDH21385.1"/>
    </source>
</evidence>
<proteinExistence type="predicted"/>
<dbReference type="SUPFAM" id="SSF55383">
    <property type="entry name" value="Copper amine oxidase, domain N"/>
    <property type="match status" value="1"/>
</dbReference>
<evidence type="ECO:0000259" key="3">
    <source>
        <dbReference type="Pfam" id="PF13739"/>
    </source>
</evidence>
<dbReference type="Gene3D" id="3.90.640.20">
    <property type="entry name" value="Heat-shock cognate protein, ATPase"/>
    <property type="match status" value="1"/>
</dbReference>
<keyword evidence="5" id="KW-1185">Reference proteome</keyword>
<accession>A0A4Y6UZF0</accession>
<dbReference type="Proteomes" id="UP000316968">
    <property type="component" value="Chromosome"/>
</dbReference>
<dbReference type="Pfam" id="PF11738">
    <property type="entry name" value="DUF3298"/>
    <property type="match status" value="1"/>
</dbReference>
<protein>
    <submittedName>
        <fullName evidence="4">DUF3298 and DUF4163 domain-containing protein</fullName>
    </submittedName>
</protein>
<evidence type="ECO:0000259" key="1">
    <source>
        <dbReference type="Pfam" id="PF07833"/>
    </source>
</evidence>
<dbReference type="AlphaFoldDB" id="A0A4Y6UZF0"/>
<dbReference type="Gene3D" id="3.30.565.40">
    <property type="entry name" value="Fervidobacterium nodosum Rt17-B1 like"/>
    <property type="match status" value="1"/>
</dbReference>
<dbReference type="KEGG" id="saca:FFV09_11370"/>
<dbReference type="InterPro" id="IPR025303">
    <property type="entry name" value="PdaC"/>
</dbReference>
<dbReference type="InterPro" id="IPR036582">
    <property type="entry name" value="Mao_N_sf"/>
</dbReference>
<dbReference type="EMBL" id="CP041217">
    <property type="protein sequence ID" value="QDH21385.1"/>
    <property type="molecule type" value="Genomic_DNA"/>
</dbReference>
<feature type="domain" description="DUF3298" evidence="2">
    <location>
        <begin position="301"/>
        <end position="371"/>
    </location>
</feature>
<dbReference type="OrthoDB" id="5637at2"/>
<feature type="domain" description="Deacetylase PdaC" evidence="3">
    <location>
        <begin position="200"/>
        <end position="280"/>
    </location>
</feature>
<organism evidence="4 5">
    <name type="scientific">Saccharibacillus brassicae</name>
    <dbReference type="NCBI Taxonomy" id="2583377"/>
    <lineage>
        <taxon>Bacteria</taxon>
        <taxon>Bacillati</taxon>
        <taxon>Bacillota</taxon>
        <taxon>Bacilli</taxon>
        <taxon>Bacillales</taxon>
        <taxon>Paenibacillaceae</taxon>
        <taxon>Saccharibacillus</taxon>
    </lineage>
</organism>
<dbReference type="InterPro" id="IPR037126">
    <property type="entry name" value="PdaC/RsiV-like_sf"/>
</dbReference>
<evidence type="ECO:0000259" key="2">
    <source>
        <dbReference type="Pfam" id="PF11738"/>
    </source>
</evidence>
<dbReference type="InterPro" id="IPR021729">
    <property type="entry name" value="DUF3298"/>
</dbReference>
<feature type="domain" description="Copper amine oxidase-like N-terminal" evidence="1">
    <location>
        <begin position="73"/>
        <end position="164"/>
    </location>
</feature>
<gene>
    <name evidence="4" type="ORF">FFV09_11370</name>
</gene>
<reference evidence="4 5" key="1">
    <citation type="submission" date="2019-06" db="EMBL/GenBank/DDBJ databases">
        <title>Saccharibacillus brassicae sp. nov., an endophytic bacterium isolated from Chinese cabbage seeds (Brassica pekinensis).</title>
        <authorList>
            <person name="Jiang L."/>
            <person name="Lee J."/>
            <person name="Kim S.W."/>
        </authorList>
    </citation>
    <scope>NUCLEOTIDE SEQUENCE [LARGE SCALE GENOMIC DNA]</scope>
    <source>
        <strain evidence="5">KCTC 43072 / ATSA2</strain>
    </source>
</reference>
<dbReference type="InterPro" id="IPR012854">
    <property type="entry name" value="Cu_amine_oxidase-like_N"/>
</dbReference>
<evidence type="ECO:0000313" key="5">
    <source>
        <dbReference type="Proteomes" id="UP000316968"/>
    </source>
</evidence>
<dbReference type="Pfam" id="PF07833">
    <property type="entry name" value="Cu_amine_oxidN1"/>
    <property type="match status" value="1"/>
</dbReference>
<dbReference type="Pfam" id="PF13739">
    <property type="entry name" value="PdaC"/>
    <property type="match status" value="1"/>
</dbReference>